<reference evidence="2" key="1">
    <citation type="submission" date="2020-10" db="EMBL/GenBank/DDBJ databases">
        <authorList>
            <person name="Gilroy R."/>
        </authorList>
    </citation>
    <scope>NUCLEOTIDE SEQUENCE</scope>
    <source>
        <strain evidence="2">ChiSxjej1B13-7958</strain>
    </source>
</reference>
<organism evidence="2 3">
    <name type="scientific">Candidatus Caccousia avicola</name>
    <dbReference type="NCBI Taxonomy" id="2840721"/>
    <lineage>
        <taxon>Bacteria</taxon>
        <taxon>Bacillati</taxon>
        <taxon>Bacillota</taxon>
        <taxon>Clostridia</taxon>
        <taxon>Eubacteriales</taxon>
        <taxon>Oscillospiraceae</taxon>
        <taxon>Oscillospiraceae incertae sedis</taxon>
        <taxon>Candidatus Caccousia</taxon>
    </lineage>
</organism>
<evidence type="ECO:0000313" key="2">
    <source>
        <dbReference type="EMBL" id="HIR47587.1"/>
    </source>
</evidence>
<dbReference type="Pfam" id="PF13472">
    <property type="entry name" value="Lipase_GDSL_2"/>
    <property type="match status" value="1"/>
</dbReference>
<dbReference type="GO" id="GO:0004622">
    <property type="term" value="F:phosphatidylcholine lysophospholipase activity"/>
    <property type="evidence" value="ECO:0007669"/>
    <property type="project" value="TreeGrafter"/>
</dbReference>
<keyword evidence="2" id="KW-0378">Hydrolase</keyword>
<feature type="domain" description="SGNH hydrolase-type esterase" evidence="1">
    <location>
        <begin position="25"/>
        <end position="227"/>
    </location>
</feature>
<name>A0A9D1ANY4_9FIRM</name>
<proteinExistence type="predicted"/>
<dbReference type="PANTHER" id="PTHR30383">
    <property type="entry name" value="THIOESTERASE 1/PROTEASE 1/LYSOPHOSPHOLIPASE L1"/>
    <property type="match status" value="1"/>
</dbReference>
<sequence length="243" mass="27056">MQKIRDLLKAKANDNWGQGPLTFAFLGDSVTQTCFELYKKSDGTIDAYYDADAAYHLYLKRMLAMLYPSVPVNILNAGIGGDNAPHGLERLERDVIAHHPDLAVVCYGLNDSWGGLDGLSTYGDALGQIFDRLKEAGIETLFMTPNMMCTEISCHLEDETILEMAKGASELQNSGVMDRYMETARKVCAEHGVPVCDCYAQWKTMHEAGVNTTELLANQLNHPTREMNWLFAVSLLHSIFNEP</sequence>
<accession>A0A9D1ANY4</accession>
<dbReference type="AlphaFoldDB" id="A0A9D1ANY4"/>
<dbReference type="EMBL" id="DVGZ01000085">
    <property type="protein sequence ID" value="HIR47587.1"/>
    <property type="molecule type" value="Genomic_DNA"/>
</dbReference>
<dbReference type="Proteomes" id="UP000824242">
    <property type="component" value="Unassembled WGS sequence"/>
</dbReference>
<evidence type="ECO:0000313" key="3">
    <source>
        <dbReference type="Proteomes" id="UP000824242"/>
    </source>
</evidence>
<dbReference type="InterPro" id="IPR036514">
    <property type="entry name" value="SGNH_hydro_sf"/>
</dbReference>
<dbReference type="SUPFAM" id="SSF52266">
    <property type="entry name" value="SGNH hydrolase"/>
    <property type="match status" value="1"/>
</dbReference>
<gene>
    <name evidence="2" type="ORF">IAB89_08020</name>
</gene>
<evidence type="ECO:0000259" key="1">
    <source>
        <dbReference type="Pfam" id="PF13472"/>
    </source>
</evidence>
<protein>
    <submittedName>
        <fullName evidence="2">SGNH/GDSL hydrolase family protein</fullName>
    </submittedName>
</protein>
<reference evidence="2" key="2">
    <citation type="journal article" date="2021" name="PeerJ">
        <title>Extensive microbial diversity within the chicken gut microbiome revealed by metagenomics and culture.</title>
        <authorList>
            <person name="Gilroy R."/>
            <person name="Ravi A."/>
            <person name="Getino M."/>
            <person name="Pursley I."/>
            <person name="Horton D.L."/>
            <person name="Alikhan N.F."/>
            <person name="Baker D."/>
            <person name="Gharbi K."/>
            <person name="Hall N."/>
            <person name="Watson M."/>
            <person name="Adriaenssens E.M."/>
            <person name="Foster-Nyarko E."/>
            <person name="Jarju S."/>
            <person name="Secka A."/>
            <person name="Antonio M."/>
            <person name="Oren A."/>
            <person name="Chaudhuri R.R."/>
            <person name="La Ragione R."/>
            <person name="Hildebrand F."/>
            <person name="Pallen M.J."/>
        </authorList>
    </citation>
    <scope>NUCLEOTIDE SEQUENCE</scope>
    <source>
        <strain evidence="2">ChiSxjej1B13-7958</strain>
    </source>
</reference>
<dbReference type="PANTHER" id="PTHR30383:SF5">
    <property type="entry name" value="SGNH HYDROLASE-TYPE ESTERASE DOMAIN-CONTAINING PROTEIN"/>
    <property type="match status" value="1"/>
</dbReference>
<dbReference type="InterPro" id="IPR051532">
    <property type="entry name" value="Ester_Hydrolysis_Enzymes"/>
</dbReference>
<dbReference type="Gene3D" id="3.40.50.1110">
    <property type="entry name" value="SGNH hydrolase"/>
    <property type="match status" value="1"/>
</dbReference>
<dbReference type="InterPro" id="IPR013830">
    <property type="entry name" value="SGNH_hydro"/>
</dbReference>
<comment type="caution">
    <text evidence="2">The sequence shown here is derived from an EMBL/GenBank/DDBJ whole genome shotgun (WGS) entry which is preliminary data.</text>
</comment>